<evidence type="ECO:0000256" key="7">
    <source>
        <dbReference type="ARBA" id="ARBA00022723"/>
    </source>
</evidence>
<evidence type="ECO:0000256" key="14">
    <source>
        <dbReference type="PIRSR" id="PIRSR601384-1"/>
    </source>
</evidence>
<keyword evidence="5" id="KW-0645">Protease</keyword>
<dbReference type="STRING" id="1810919.A0A3D8SUK4"/>
<comment type="caution">
    <text evidence="16">The sequence shown here is derived from an EMBL/GenBank/DDBJ whole genome shotgun (WGS) entry which is preliminary data.</text>
</comment>
<evidence type="ECO:0000313" key="17">
    <source>
        <dbReference type="Proteomes" id="UP000256690"/>
    </source>
</evidence>
<keyword evidence="17" id="KW-1185">Reference proteome</keyword>
<evidence type="ECO:0000256" key="5">
    <source>
        <dbReference type="ARBA" id="ARBA00022670"/>
    </source>
</evidence>
<evidence type="ECO:0000256" key="10">
    <source>
        <dbReference type="ARBA" id="ARBA00022833"/>
    </source>
</evidence>
<evidence type="ECO:0000256" key="11">
    <source>
        <dbReference type="ARBA" id="ARBA00023049"/>
    </source>
</evidence>
<dbReference type="AlphaFoldDB" id="A0A3D8SUK4"/>
<accession>A0A3D8SUK4</accession>
<keyword evidence="11" id="KW-0482">Metalloprotease</keyword>
<feature type="binding site" evidence="15">
    <location>
        <position position="162"/>
    </location>
    <ligand>
        <name>Zn(2+)</name>
        <dbReference type="ChEBI" id="CHEBI:29105"/>
        <note>catalytic</note>
    </ligand>
</feature>
<protein>
    <recommendedName>
        <fullName evidence="4">deuterolysin</fullName>
        <ecNumber evidence="4">3.4.24.39</ecNumber>
    </recommendedName>
</protein>
<evidence type="ECO:0000256" key="1">
    <source>
        <dbReference type="ARBA" id="ARBA00001187"/>
    </source>
</evidence>
<keyword evidence="7" id="KW-0479">Metal-binding</keyword>
<dbReference type="GO" id="GO:0004222">
    <property type="term" value="F:metalloendopeptidase activity"/>
    <property type="evidence" value="ECO:0007669"/>
    <property type="project" value="InterPro"/>
</dbReference>
<keyword evidence="6" id="KW-0165">Cleavage on pair of basic residues</keyword>
<dbReference type="GeneID" id="38112147"/>
<gene>
    <name evidence="16" type="ORF">DSM5745_01777</name>
</gene>
<dbReference type="SUPFAM" id="SSF55486">
    <property type="entry name" value="Metalloproteases ('zincins'), catalytic domain"/>
    <property type="match status" value="1"/>
</dbReference>
<dbReference type="PANTHER" id="PTHR37016">
    <property type="match status" value="1"/>
</dbReference>
<evidence type="ECO:0000256" key="4">
    <source>
        <dbReference type="ARBA" id="ARBA00012431"/>
    </source>
</evidence>
<evidence type="ECO:0000256" key="6">
    <source>
        <dbReference type="ARBA" id="ARBA00022685"/>
    </source>
</evidence>
<evidence type="ECO:0000256" key="8">
    <source>
        <dbReference type="ARBA" id="ARBA00022729"/>
    </source>
</evidence>
<keyword evidence="9" id="KW-0378">Hydrolase</keyword>
<comment type="cofactor">
    <cofactor evidence="2">
        <name>Zn(2+)</name>
        <dbReference type="ChEBI" id="CHEBI:29105"/>
    </cofactor>
</comment>
<dbReference type="InterPro" id="IPR024079">
    <property type="entry name" value="MetalloPept_cat_dom_sf"/>
</dbReference>
<dbReference type="GO" id="GO:0046872">
    <property type="term" value="F:metal ion binding"/>
    <property type="evidence" value="ECO:0007669"/>
    <property type="project" value="UniProtKB-KW"/>
</dbReference>
<dbReference type="EMBL" id="PVWQ01000002">
    <property type="protein sequence ID" value="RDW90002.1"/>
    <property type="molecule type" value="Genomic_DNA"/>
</dbReference>
<dbReference type="Pfam" id="PF02102">
    <property type="entry name" value="Peptidase_M35"/>
    <property type="match status" value="2"/>
</dbReference>
<evidence type="ECO:0000256" key="13">
    <source>
        <dbReference type="ARBA" id="ARBA00023157"/>
    </source>
</evidence>
<dbReference type="RefSeq" id="XP_026606956.1">
    <property type="nucleotide sequence ID" value="XM_026743793.1"/>
</dbReference>
<name>A0A3D8SUK4_9EURO</name>
<comment type="catalytic activity">
    <reaction evidence="1">
        <text>Preferential cleavage of bonds with hydrophobic residues in P1'. Also 3-Asn-|-Gln-4 and 8-Gly-|-Ser-9 bonds in insulin B chain.</text>
        <dbReference type="EC" id="3.4.24.39"/>
    </reaction>
</comment>
<dbReference type="InterPro" id="IPR050414">
    <property type="entry name" value="Fungal_M35_metalloproteases"/>
</dbReference>
<dbReference type="Gene3D" id="3.40.390.10">
    <property type="entry name" value="Collagenase (Catalytic Domain)"/>
    <property type="match status" value="1"/>
</dbReference>
<organism evidence="16 17">
    <name type="scientific">Aspergillus mulundensis</name>
    <dbReference type="NCBI Taxonomy" id="1810919"/>
    <lineage>
        <taxon>Eukaryota</taxon>
        <taxon>Fungi</taxon>
        <taxon>Dikarya</taxon>
        <taxon>Ascomycota</taxon>
        <taxon>Pezizomycotina</taxon>
        <taxon>Eurotiomycetes</taxon>
        <taxon>Eurotiomycetidae</taxon>
        <taxon>Eurotiales</taxon>
        <taxon>Aspergillaceae</taxon>
        <taxon>Aspergillus</taxon>
        <taxon>Aspergillus subgen. Nidulantes</taxon>
    </lineage>
</organism>
<dbReference type="EC" id="3.4.24.39" evidence="4"/>
<dbReference type="GO" id="GO:0006508">
    <property type="term" value="P:proteolysis"/>
    <property type="evidence" value="ECO:0007669"/>
    <property type="project" value="UniProtKB-KW"/>
</dbReference>
<evidence type="ECO:0000256" key="12">
    <source>
        <dbReference type="ARBA" id="ARBA00023145"/>
    </source>
</evidence>
<reference evidence="16 17" key="1">
    <citation type="journal article" date="2018" name="IMA Fungus">
        <title>IMA Genome-F 9: Draft genome sequence of Annulohypoxylon stygium, Aspergillus mulundensis, Berkeleyomyces basicola (syn. Thielaviopsis basicola), Ceratocystis smalleyi, two Cercospora beticola strains, Coleophoma cylindrospora, Fusarium fracticaudum, Phialophora cf. hyalina, and Morchella septimelata.</title>
        <authorList>
            <person name="Wingfield B.D."/>
            <person name="Bills G.F."/>
            <person name="Dong Y."/>
            <person name="Huang W."/>
            <person name="Nel W.J."/>
            <person name="Swalarsk-Parry B.S."/>
            <person name="Vaghefi N."/>
            <person name="Wilken P.M."/>
            <person name="An Z."/>
            <person name="de Beer Z.W."/>
            <person name="De Vos L."/>
            <person name="Chen L."/>
            <person name="Duong T.A."/>
            <person name="Gao Y."/>
            <person name="Hammerbacher A."/>
            <person name="Kikkert J.R."/>
            <person name="Li Y."/>
            <person name="Li H."/>
            <person name="Li K."/>
            <person name="Li Q."/>
            <person name="Liu X."/>
            <person name="Ma X."/>
            <person name="Naidoo K."/>
            <person name="Pethybridge S.J."/>
            <person name="Sun J."/>
            <person name="Steenkamp E.T."/>
            <person name="van der Nest M.A."/>
            <person name="van Wyk S."/>
            <person name="Wingfield M.J."/>
            <person name="Xiong C."/>
            <person name="Yue Q."/>
            <person name="Zhang X."/>
        </authorList>
    </citation>
    <scope>NUCLEOTIDE SEQUENCE [LARGE SCALE GENOMIC DNA]</scope>
    <source>
        <strain evidence="16 17">DSM 5745</strain>
    </source>
</reference>
<evidence type="ECO:0000313" key="16">
    <source>
        <dbReference type="EMBL" id="RDW90002.1"/>
    </source>
</evidence>
<evidence type="ECO:0000256" key="2">
    <source>
        <dbReference type="ARBA" id="ARBA00001947"/>
    </source>
</evidence>
<keyword evidence="10" id="KW-0862">Zinc</keyword>
<dbReference type="PANTHER" id="PTHR37016:SF3">
    <property type="entry name" value="NEUTRAL PROTEASE 2-RELATED"/>
    <property type="match status" value="1"/>
</dbReference>
<evidence type="ECO:0000256" key="15">
    <source>
        <dbReference type="PIRSR" id="PIRSR601384-2"/>
    </source>
</evidence>
<feature type="active site" evidence="14">
    <location>
        <position position="148"/>
    </location>
</feature>
<feature type="binding site" evidence="15">
    <location>
        <position position="151"/>
    </location>
    <ligand>
        <name>Zn(2+)</name>
        <dbReference type="ChEBI" id="CHEBI:29105"/>
        <note>catalytic</note>
    </ligand>
</feature>
<dbReference type="Proteomes" id="UP000256690">
    <property type="component" value="Unassembled WGS sequence"/>
</dbReference>
<evidence type="ECO:0000256" key="9">
    <source>
        <dbReference type="ARBA" id="ARBA00022801"/>
    </source>
</evidence>
<proteinExistence type="inferred from homology"/>
<keyword evidence="12" id="KW-0865">Zymogen</keyword>
<evidence type="ECO:0000256" key="3">
    <source>
        <dbReference type="ARBA" id="ARBA00010279"/>
    </source>
</evidence>
<dbReference type="InterPro" id="IPR001384">
    <property type="entry name" value="Peptidase_M35"/>
</dbReference>
<comment type="similarity">
    <text evidence="3">Belongs to the peptidase M35 family.</text>
</comment>
<keyword evidence="13" id="KW-1015">Disulfide bond</keyword>
<sequence length="219" mass="23480">MTVVIDALDEHAGDQDVTAAIKLLLQKDPPAVFVLPFDSNKLTVEVDGDEAANVSKTLARCTNVQLDSCSNSGVEAVLNAVNNAVELARDAADAAPAGLLPLLPSLYIRLWRNYPRVNEIATCDAFYDLPAVANSCYDQDQIGVTVYEFTHASAIADPPTRDIAIGYSASVAFSAAQALENADSYRARLNWTDEDAMLSIHDVVDETASSIDGKYIADL</sequence>
<keyword evidence="8" id="KW-0732">Signal</keyword>